<proteinExistence type="predicted"/>
<accession>A0ABW1LPI5</accession>
<evidence type="ECO:0000313" key="3">
    <source>
        <dbReference type="Proteomes" id="UP001596135"/>
    </source>
</evidence>
<dbReference type="EMBL" id="JBHSRJ010000009">
    <property type="protein sequence ID" value="MFC6045428.1"/>
    <property type="molecule type" value="Genomic_DNA"/>
</dbReference>
<dbReference type="Gene3D" id="2.130.10.10">
    <property type="entry name" value="YVTN repeat-like/Quinoprotein amine dehydrogenase"/>
    <property type="match status" value="1"/>
</dbReference>
<dbReference type="SUPFAM" id="SSF50969">
    <property type="entry name" value="YVTN repeat-like/Quinoprotein amine dehydrogenase"/>
    <property type="match status" value="1"/>
</dbReference>
<keyword evidence="3" id="KW-1185">Reference proteome</keyword>
<sequence>MRLARGLVAVLALALPALVVAPAHAAAPTPAKVVAAAPFPGHGAADTAVTPDGRILVVKTNAGLTTYAIGPSAMKRLGTTRLPGANSYKMLLLRGGRYAYLVREHTEEILKIYDLRGRAPRLVRTVKLVAQPQYRDVRDAVLTPDGRQLVIVTEMFIQTYLLGDPTRPRVAKRTSLISDTRTIAVSPDSTQLLLDDRVGGAALYRLTLRRDGSISGADDGYTEYLVPGWEDRRYLSRITELNYSPGGASVFAEIQSPVEPGSTRVTSAVARIRISDMTMVRSLVAPDDAQQYFLQTRSNNGARVYLTSGDTSDQQELLPRRALWVDGTNLAVRHYVSGLGDVRSLAVSPAGRTRGRLFAAAVRNDRHLVLEVDPR</sequence>
<protein>
    <submittedName>
        <fullName evidence="2">Uncharacterized protein</fullName>
    </submittedName>
</protein>
<feature type="signal peptide" evidence="1">
    <location>
        <begin position="1"/>
        <end position="25"/>
    </location>
</feature>
<evidence type="ECO:0000256" key="1">
    <source>
        <dbReference type="SAM" id="SignalP"/>
    </source>
</evidence>
<gene>
    <name evidence="2" type="ORF">ACFPYL_20250</name>
</gene>
<dbReference type="InterPro" id="IPR011044">
    <property type="entry name" value="Quino_amine_DH_bsu"/>
</dbReference>
<name>A0ABW1LPI5_9ACTN</name>
<dbReference type="RefSeq" id="WP_379158621.1">
    <property type="nucleotide sequence ID" value="NZ_JBHSRJ010000009.1"/>
</dbReference>
<comment type="caution">
    <text evidence="2">The sequence shown here is derived from an EMBL/GenBank/DDBJ whole genome shotgun (WGS) entry which is preliminary data.</text>
</comment>
<organism evidence="2 3">
    <name type="scientific">Nocardioides hankookensis</name>
    <dbReference type="NCBI Taxonomy" id="443157"/>
    <lineage>
        <taxon>Bacteria</taxon>
        <taxon>Bacillati</taxon>
        <taxon>Actinomycetota</taxon>
        <taxon>Actinomycetes</taxon>
        <taxon>Propionibacteriales</taxon>
        <taxon>Nocardioidaceae</taxon>
        <taxon>Nocardioides</taxon>
    </lineage>
</organism>
<keyword evidence="1" id="KW-0732">Signal</keyword>
<evidence type="ECO:0000313" key="2">
    <source>
        <dbReference type="EMBL" id="MFC6045428.1"/>
    </source>
</evidence>
<reference evidence="3" key="1">
    <citation type="journal article" date="2019" name="Int. J. Syst. Evol. Microbiol.">
        <title>The Global Catalogue of Microorganisms (GCM) 10K type strain sequencing project: providing services to taxonomists for standard genome sequencing and annotation.</title>
        <authorList>
            <consortium name="The Broad Institute Genomics Platform"/>
            <consortium name="The Broad Institute Genome Sequencing Center for Infectious Disease"/>
            <person name="Wu L."/>
            <person name="Ma J."/>
        </authorList>
    </citation>
    <scope>NUCLEOTIDE SEQUENCE [LARGE SCALE GENOMIC DNA]</scope>
    <source>
        <strain evidence="3">CCUG 54522</strain>
    </source>
</reference>
<dbReference type="InterPro" id="IPR015943">
    <property type="entry name" value="WD40/YVTN_repeat-like_dom_sf"/>
</dbReference>
<feature type="chain" id="PRO_5046007169" evidence="1">
    <location>
        <begin position="26"/>
        <end position="375"/>
    </location>
</feature>
<dbReference type="Proteomes" id="UP001596135">
    <property type="component" value="Unassembled WGS sequence"/>
</dbReference>